<proteinExistence type="predicted"/>
<accession>A0ABS5J3P0</accession>
<gene>
    <name evidence="1" type="ORF">KE626_17075</name>
</gene>
<dbReference type="RefSeq" id="WP_211974131.1">
    <property type="nucleotide sequence ID" value="NZ_CBFHAM010000024.1"/>
</dbReference>
<name>A0ABS5J3P0_9BACT</name>
<comment type="caution">
    <text evidence="1">The sequence shown here is derived from an EMBL/GenBank/DDBJ whole genome shotgun (WGS) entry which is preliminary data.</text>
</comment>
<protein>
    <submittedName>
        <fullName evidence="1">Uncharacterized protein</fullName>
    </submittedName>
</protein>
<organism evidence="1 2">
    <name type="scientific">Chitinophaga hostae</name>
    <dbReference type="NCBI Taxonomy" id="2831022"/>
    <lineage>
        <taxon>Bacteria</taxon>
        <taxon>Pseudomonadati</taxon>
        <taxon>Bacteroidota</taxon>
        <taxon>Chitinophagia</taxon>
        <taxon>Chitinophagales</taxon>
        <taxon>Chitinophagaceae</taxon>
        <taxon>Chitinophaga</taxon>
    </lineage>
</organism>
<sequence>MGLFSFFSGKRRDPLPEINIRHPFFGHMTYVHNERDATRSHFQGKQHFAPVLRPIALTIVADTTGPTAMQTDLFKSIEQGYDTVLATITPLITQEFSSRKNFVSRSFAGEYRLFYIHLYADGHSWELSYETVSDEEPVISVTMKNFEVMEVFVDG</sequence>
<evidence type="ECO:0000313" key="1">
    <source>
        <dbReference type="EMBL" id="MBS0029037.1"/>
    </source>
</evidence>
<keyword evidence="2" id="KW-1185">Reference proteome</keyword>
<evidence type="ECO:0000313" key="2">
    <source>
        <dbReference type="Proteomes" id="UP000676386"/>
    </source>
</evidence>
<reference evidence="1 2" key="1">
    <citation type="submission" date="2021-04" db="EMBL/GenBank/DDBJ databases">
        <title>Chitinophaga sp. nov., isolated from the rhizosphere soil.</title>
        <authorList>
            <person name="He S."/>
        </authorList>
    </citation>
    <scope>NUCLEOTIDE SEQUENCE [LARGE SCALE GENOMIC DNA]</scope>
    <source>
        <strain evidence="1 2">2R12</strain>
    </source>
</reference>
<dbReference type="EMBL" id="JAGTXB010000007">
    <property type="protein sequence ID" value="MBS0029037.1"/>
    <property type="molecule type" value="Genomic_DNA"/>
</dbReference>
<dbReference type="Proteomes" id="UP000676386">
    <property type="component" value="Unassembled WGS sequence"/>
</dbReference>